<dbReference type="RefSeq" id="WP_094661857.1">
    <property type="nucleotide sequence ID" value="NZ_MWWV01000002.1"/>
</dbReference>
<comment type="caution">
    <text evidence="6">The sequence shown here is derived from an EMBL/GenBank/DDBJ whole genome shotgun (WGS) entry which is preliminary data.</text>
</comment>
<keyword evidence="2" id="KW-0805">Transcription regulation</keyword>
<dbReference type="InterPro" id="IPR005119">
    <property type="entry name" value="LysR_subst-bd"/>
</dbReference>
<dbReference type="InterPro" id="IPR000847">
    <property type="entry name" value="LysR_HTH_N"/>
</dbReference>
<dbReference type="PANTHER" id="PTHR30419">
    <property type="entry name" value="HTH-TYPE TRANSCRIPTIONAL REGULATOR YBHD"/>
    <property type="match status" value="1"/>
</dbReference>
<dbReference type="GO" id="GO:0005829">
    <property type="term" value="C:cytosol"/>
    <property type="evidence" value="ECO:0007669"/>
    <property type="project" value="TreeGrafter"/>
</dbReference>
<dbReference type="Pfam" id="PF03466">
    <property type="entry name" value="LysR_substrate"/>
    <property type="match status" value="1"/>
</dbReference>
<accession>A0A261FIS8</accession>
<feature type="domain" description="HTH lysR-type" evidence="5">
    <location>
        <begin position="1"/>
        <end position="58"/>
    </location>
</feature>
<dbReference type="GO" id="GO:0003677">
    <property type="term" value="F:DNA binding"/>
    <property type="evidence" value="ECO:0007669"/>
    <property type="project" value="UniProtKB-KW"/>
</dbReference>
<evidence type="ECO:0000256" key="4">
    <source>
        <dbReference type="ARBA" id="ARBA00023163"/>
    </source>
</evidence>
<dbReference type="Proteomes" id="UP000216444">
    <property type="component" value="Unassembled WGS sequence"/>
</dbReference>
<reference evidence="6 7" key="1">
    <citation type="journal article" date="2017" name="BMC Genomics">
        <title>Comparative genomic and phylogenomic analyses of the Bifidobacteriaceae family.</title>
        <authorList>
            <person name="Lugli G.A."/>
            <person name="Milani C."/>
            <person name="Turroni F."/>
            <person name="Duranti S."/>
            <person name="Mancabelli L."/>
            <person name="Mangifesta M."/>
            <person name="Ferrario C."/>
            <person name="Modesto M."/>
            <person name="Mattarelli P."/>
            <person name="Jiri K."/>
            <person name="van Sinderen D."/>
            <person name="Ventura M."/>
        </authorList>
    </citation>
    <scope>NUCLEOTIDE SEQUENCE [LARGE SCALE GENOMIC DNA]</scope>
    <source>
        <strain evidence="6 7">DSM 100201</strain>
    </source>
</reference>
<evidence type="ECO:0000256" key="1">
    <source>
        <dbReference type="ARBA" id="ARBA00009437"/>
    </source>
</evidence>
<keyword evidence="7" id="KW-1185">Reference proteome</keyword>
<dbReference type="SUPFAM" id="SSF46785">
    <property type="entry name" value="Winged helix' DNA-binding domain"/>
    <property type="match status" value="1"/>
</dbReference>
<gene>
    <name evidence="6" type="ORF">BTIS_0227</name>
</gene>
<sequence>MELRVLRYFLAVAEEGNITRAAQLLRLSQPTLSRQLKQLEEELGVTLFHRGPHTITLTDEGQLLRERAQSIVALTDKTVGELKRSAHELTGEIVIGCGEVRAMTYLSQHMSAFRALHPNVKFHVTSTTSDLIQERIEQGLMDFGLLTEPVDVDQYDYLRPGIPDHWGAFVPDDHPLATRETVTPDDLRGTPLILPSRASVRRLLINWFDDNAHDSQFNSLTIAGYCNLPGNGANMAANGMGIYLCYDLGNTYPGVRMIPLSPALDCETVFVWKKQGMRSPAAIEFARYLG</sequence>
<dbReference type="PRINTS" id="PR00039">
    <property type="entry name" value="HTHLYSR"/>
</dbReference>
<keyword evidence="3" id="KW-0238">DNA-binding</keyword>
<dbReference type="PANTHER" id="PTHR30419:SF8">
    <property type="entry name" value="NITROGEN ASSIMILATION TRANSCRIPTIONAL ACTIVATOR-RELATED"/>
    <property type="match status" value="1"/>
</dbReference>
<evidence type="ECO:0000256" key="2">
    <source>
        <dbReference type="ARBA" id="ARBA00023015"/>
    </source>
</evidence>
<dbReference type="Gene3D" id="1.10.10.10">
    <property type="entry name" value="Winged helix-like DNA-binding domain superfamily/Winged helix DNA-binding domain"/>
    <property type="match status" value="1"/>
</dbReference>
<dbReference type="Gene3D" id="3.40.190.290">
    <property type="match status" value="1"/>
</dbReference>
<dbReference type="CDD" id="cd05466">
    <property type="entry name" value="PBP2_LTTR_substrate"/>
    <property type="match status" value="1"/>
</dbReference>
<dbReference type="FunFam" id="1.10.10.10:FF:000001">
    <property type="entry name" value="LysR family transcriptional regulator"/>
    <property type="match status" value="1"/>
</dbReference>
<dbReference type="GO" id="GO:0003700">
    <property type="term" value="F:DNA-binding transcription factor activity"/>
    <property type="evidence" value="ECO:0007669"/>
    <property type="project" value="InterPro"/>
</dbReference>
<proteinExistence type="inferred from homology"/>
<dbReference type="SUPFAM" id="SSF53850">
    <property type="entry name" value="Periplasmic binding protein-like II"/>
    <property type="match status" value="1"/>
</dbReference>
<name>A0A261FIS8_9BIFI</name>
<organism evidence="6 7">
    <name type="scientific">Bifidobacterium tissieri</name>
    <dbReference type="NCBI Taxonomy" id="1630162"/>
    <lineage>
        <taxon>Bacteria</taxon>
        <taxon>Bacillati</taxon>
        <taxon>Actinomycetota</taxon>
        <taxon>Actinomycetes</taxon>
        <taxon>Bifidobacteriales</taxon>
        <taxon>Bifidobacteriaceae</taxon>
        <taxon>Bifidobacterium</taxon>
    </lineage>
</organism>
<dbReference type="AlphaFoldDB" id="A0A261FIS8"/>
<dbReference type="PROSITE" id="PS50931">
    <property type="entry name" value="HTH_LYSR"/>
    <property type="match status" value="1"/>
</dbReference>
<evidence type="ECO:0000259" key="5">
    <source>
        <dbReference type="PROSITE" id="PS50931"/>
    </source>
</evidence>
<keyword evidence="4" id="KW-0804">Transcription</keyword>
<comment type="similarity">
    <text evidence="1">Belongs to the LysR transcriptional regulatory family.</text>
</comment>
<dbReference type="InterPro" id="IPR036388">
    <property type="entry name" value="WH-like_DNA-bd_sf"/>
</dbReference>
<evidence type="ECO:0000313" key="7">
    <source>
        <dbReference type="Proteomes" id="UP000216444"/>
    </source>
</evidence>
<evidence type="ECO:0000256" key="3">
    <source>
        <dbReference type="ARBA" id="ARBA00023125"/>
    </source>
</evidence>
<dbReference type="InterPro" id="IPR036390">
    <property type="entry name" value="WH_DNA-bd_sf"/>
</dbReference>
<dbReference type="EMBL" id="MWWV01000002">
    <property type="protein sequence ID" value="OZG59074.1"/>
    <property type="molecule type" value="Genomic_DNA"/>
</dbReference>
<dbReference type="InterPro" id="IPR050950">
    <property type="entry name" value="HTH-type_LysR_regulators"/>
</dbReference>
<protein>
    <submittedName>
        <fullName evidence="6">LysR family transcriptional regulator</fullName>
    </submittedName>
</protein>
<dbReference type="Pfam" id="PF00126">
    <property type="entry name" value="HTH_1"/>
    <property type="match status" value="1"/>
</dbReference>
<evidence type="ECO:0000313" key="6">
    <source>
        <dbReference type="EMBL" id="OZG59074.1"/>
    </source>
</evidence>